<evidence type="ECO:0000256" key="1">
    <source>
        <dbReference type="SAM" id="MobiDB-lite"/>
    </source>
</evidence>
<name>A0A9W8ZBR6_9PLEO</name>
<comment type="caution">
    <text evidence="2">The sequence shown here is derived from an EMBL/GenBank/DDBJ whole genome shotgun (WGS) entry which is preliminary data.</text>
</comment>
<evidence type="ECO:0000313" key="2">
    <source>
        <dbReference type="EMBL" id="KAJ4401336.1"/>
    </source>
</evidence>
<sequence length="71" mass="7737">MWQRVALDTVTQSANQPPNTTPTLGTATKADFEKANDQNKLPLRSEFCGMTLISTGAPAEKTLHDLTEGLY</sequence>
<keyword evidence="3" id="KW-1185">Reference proteome</keyword>
<reference evidence="2" key="1">
    <citation type="submission" date="2022-10" db="EMBL/GenBank/DDBJ databases">
        <title>Tapping the CABI collections for fungal endophytes: first genome assemblies for Collariella, Neodidymelliopsis, Ascochyta clinopodiicola, Didymella pomorum, Didymosphaeria variabile, Neocosmospora piperis and Neocucurbitaria cava.</title>
        <authorList>
            <person name="Hill R."/>
        </authorList>
    </citation>
    <scope>NUCLEOTIDE SEQUENCE</scope>
    <source>
        <strain evidence="2">IMI 355091</strain>
    </source>
</reference>
<feature type="region of interest" description="Disordered" evidence="1">
    <location>
        <begin position="1"/>
        <end position="26"/>
    </location>
</feature>
<dbReference type="Proteomes" id="UP001140510">
    <property type="component" value="Unassembled WGS sequence"/>
</dbReference>
<feature type="compositionally biased region" description="Polar residues" evidence="1">
    <location>
        <begin position="9"/>
        <end position="26"/>
    </location>
</feature>
<dbReference type="AlphaFoldDB" id="A0A9W8ZBR6"/>
<dbReference type="EMBL" id="JAPEVA010000075">
    <property type="protein sequence ID" value="KAJ4401336.1"/>
    <property type="molecule type" value="Genomic_DNA"/>
</dbReference>
<evidence type="ECO:0000313" key="3">
    <source>
        <dbReference type="Proteomes" id="UP001140510"/>
    </source>
</evidence>
<gene>
    <name evidence="2" type="ORF">N0V91_008000</name>
</gene>
<accession>A0A9W8ZBR6</accession>
<protein>
    <submittedName>
        <fullName evidence="2">Uncharacterized protein</fullName>
    </submittedName>
</protein>
<proteinExistence type="predicted"/>
<organism evidence="2 3">
    <name type="scientific">Didymella pomorum</name>
    <dbReference type="NCBI Taxonomy" id="749634"/>
    <lineage>
        <taxon>Eukaryota</taxon>
        <taxon>Fungi</taxon>
        <taxon>Dikarya</taxon>
        <taxon>Ascomycota</taxon>
        <taxon>Pezizomycotina</taxon>
        <taxon>Dothideomycetes</taxon>
        <taxon>Pleosporomycetidae</taxon>
        <taxon>Pleosporales</taxon>
        <taxon>Pleosporineae</taxon>
        <taxon>Didymellaceae</taxon>
        <taxon>Didymella</taxon>
    </lineage>
</organism>